<accession>A0A024GEQ5</accession>
<evidence type="ECO:0000256" key="6">
    <source>
        <dbReference type="ARBA" id="ARBA00024036"/>
    </source>
</evidence>
<keyword evidence="3" id="KW-0067">ATP-binding</keyword>
<keyword evidence="9" id="KW-1185">Reference proteome</keyword>
<dbReference type="GO" id="GO:0051539">
    <property type="term" value="F:4 iron, 4 sulfur cluster binding"/>
    <property type="evidence" value="ECO:0007669"/>
    <property type="project" value="TreeGrafter"/>
</dbReference>
<dbReference type="PANTHER" id="PTHR42961">
    <property type="entry name" value="IRON-SULFUR PROTEIN NUBPL"/>
    <property type="match status" value="1"/>
</dbReference>
<dbReference type="FunCoup" id="A0A024GEQ5">
    <property type="interactions" value="22"/>
</dbReference>
<reference evidence="8 9" key="1">
    <citation type="submission" date="2012-05" db="EMBL/GenBank/DDBJ databases">
        <title>Recombination and specialization in a pathogen metapopulation.</title>
        <authorList>
            <person name="Gardiner A."/>
            <person name="Kemen E."/>
            <person name="Schultz-Larsen T."/>
            <person name="MacLean D."/>
            <person name="Van Oosterhout C."/>
            <person name="Jones J.D.G."/>
        </authorList>
    </citation>
    <scope>NUCLEOTIDE SEQUENCE [LARGE SCALE GENOMIC DNA]</scope>
    <source>
        <strain evidence="8 9">Ac Nc2</strain>
    </source>
</reference>
<dbReference type="OrthoDB" id="1741334at2759"/>
<dbReference type="InterPro" id="IPR010376">
    <property type="entry name" value="GBBH-like_N"/>
</dbReference>
<dbReference type="GO" id="GO:0016226">
    <property type="term" value="P:iron-sulfur cluster assembly"/>
    <property type="evidence" value="ECO:0007669"/>
    <property type="project" value="InterPro"/>
</dbReference>
<dbReference type="PROSITE" id="PS01215">
    <property type="entry name" value="MRP"/>
    <property type="match status" value="1"/>
</dbReference>
<proteinExistence type="inferred from homology"/>
<organism evidence="8 9">
    <name type="scientific">Albugo candida</name>
    <dbReference type="NCBI Taxonomy" id="65357"/>
    <lineage>
        <taxon>Eukaryota</taxon>
        <taxon>Sar</taxon>
        <taxon>Stramenopiles</taxon>
        <taxon>Oomycota</taxon>
        <taxon>Peronosporomycetes</taxon>
        <taxon>Albuginales</taxon>
        <taxon>Albuginaceae</taxon>
        <taxon>Albugo</taxon>
    </lineage>
</organism>
<dbReference type="InterPro" id="IPR000808">
    <property type="entry name" value="Mrp-like_CS"/>
</dbReference>
<feature type="domain" description="Gamma-butyrobetaine hydroxylase-like N-terminal" evidence="7">
    <location>
        <begin position="383"/>
        <end position="453"/>
    </location>
</feature>
<keyword evidence="5" id="KW-0411">Iron-sulfur</keyword>
<protein>
    <recommendedName>
        <fullName evidence="7">Gamma-butyrobetaine hydroxylase-like N-terminal domain-containing protein</fullName>
    </recommendedName>
</protein>
<dbReference type="CDD" id="cd02037">
    <property type="entry name" value="Mrp_NBP35"/>
    <property type="match status" value="1"/>
</dbReference>
<dbReference type="HAMAP" id="MF_02040">
    <property type="entry name" value="Mrp_NBP35"/>
    <property type="match status" value="1"/>
</dbReference>
<dbReference type="InterPro" id="IPR038492">
    <property type="entry name" value="GBBH-like_N_sf"/>
</dbReference>
<dbReference type="InterPro" id="IPR019591">
    <property type="entry name" value="Mrp/NBP35_ATP-bd"/>
</dbReference>
<sequence>MEMDILSKLRQVPDMLGLKSDIVTLGRVKNVKVSLQEKSVMLTLEAPNGALLDVAEQWKTDSMKRLEELDWIQSLHIDAVRPKPKNLHAKRYSALENVSEIIAVSSCKGGVGKSTVAVNLAYSLVQRGARVGILDADIYGPSLPTMVYPEDRVVRPSPTNKGFVLPLEFHGVKLMSFGFVNQKAAPGAGGVGAAVMRGPMVSKLIDQLILATQWGSLDFLIVDMPPGTGDIQMSLTQQMAISAAVIVTTPQRLSTIDVEKGIVMFQNLKVPSVAVVENMAFFDCIHGTRHYPFGESHMQDLAEKYLIEHAFQLPMTQESAFAADHGRPLVLGGKCSKTVETYKEIAAAIAREVVRLRHKALLAPDLLFNSARGILLRSYTSTEAKEVTLSAAHLRAQCRCAQCIDEFTGKQLLDGTKIPTDIVPTTIQRKGNYAYAVTWSDGHAASLYTDEHLHQLISEISSS</sequence>
<dbReference type="InterPro" id="IPR034904">
    <property type="entry name" value="FSCA_dom_sf"/>
</dbReference>
<dbReference type="Gene3D" id="3.30.2020.30">
    <property type="match status" value="1"/>
</dbReference>
<dbReference type="GO" id="GO:0140663">
    <property type="term" value="F:ATP-dependent FeS chaperone activity"/>
    <property type="evidence" value="ECO:0007669"/>
    <property type="project" value="InterPro"/>
</dbReference>
<comment type="similarity">
    <text evidence="6">Belongs to the Mrp/NBP35 ATP-binding proteins family.</text>
</comment>
<dbReference type="Pfam" id="PF10609">
    <property type="entry name" value="ParA"/>
    <property type="match status" value="1"/>
</dbReference>
<evidence type="ECO:0000256" key="5">
    <source>
        <dbReference type="ARBA" id="ARBA00023014"/>
    </source>
</evidence>
<evidence type="ECO:0000313" key="8">
    <source>
        <dbReference type="EMBL" id="CCI45349.1"/>
    </source>
</evidence>
<dbReference type="InParanoid" id="A0A024GEQ5"/>
<keyword evidence="4" id="KW-0408">Iron</keyword>
<dbReference type="GO" id="GO:0005524">
    <property type="term" value="F:ATP binding"/>
    <property type="evidence" value="ECO:0007669"/>
    <property type="project" value="UniProtKB-KW"/>
</dbReference>
<dbReference type="Gene3D" id="3.40.50.300">
    <property type="entry name" value="P-loop containing nucleotide triphosphate hydrolases"/>
    <property type="match status" value="1"/>
</dbReference>
<evidence type="ECO:0000256" key="3">
    <source>
        <dbReference type="ARBA" id="ARBA00022840"/>
    </source>
</evidence>
<keyword evidence="2" id="KW-0547">Nucleotide-binding</keyword>
<keyword evidence="1" id="KW-0479">Metal-binding</keyword>
<dbReference type="InterPro" id="IPR044304">
    <property type="entry name" value="NUBPL-like"/>
</dbReference>
<evidence type="ECO:0000259" key="7">
    <source>
        <dbReference type="Pfam" id="PF06155"/>
    </source>
</evidence>
<evidence type="ECO:0000256" key="4">
    <source>
        <dbReference type="ARBA" id="ARBA00023004"/>
    </source>
</evidence>
<name>A0A024GEQ5_9STRA</name>
<dbReference type="Pfam" id="PF06155">
    <property type="entry name" value="GBBH-like_N"/>
    <property type="match status" value="1"/>
</dbReference>
<dbReference type="Gene3D" id="3.30.300.130">
    <property type="entry name" value="Fe-S cluster assembly (FSCA)"/>
    <property type="match status" value="1"/>
</dbReference>
<dbReference type="EMBL" id="CAIX01000095">
    <property type="protein sequence ID" value="CCI45349.1"/>
    <property type="molecule type" value="Genomic_DNA"/>
</dbReference>
<gene>
    <name evidence="8" type="ORF">BN9_062220</name>
</gene>
<evidence type="ECO:0000256" key="2">
    <source>
        <dbReference type="ARBA" id="ARBA00022741"/>
    </source>
</evidence>
<dbReference type="Proteomes" id="UP000053237">
    <property type="component" value="Unassembled WGS sequence"/>
</dbReference>
<dbReference type="GO" id="GO:0046872">
    <property type="term" value="F:metal ion binding"/>
    <property type="evidence" value="ECO:0007669"/>
    <property type="project" value="UniProtKB-KW"/>
</dbReference>
<evidence type="ECO:0000313" key="9">
    <source>
        <dbReference type="Proteomes" id="UP000053237"/>
    </source>
</evidence>
<dbReference type="InterPro" id="IPR033756">
    <property type="entry name" value="YlxH/NBP35"/>
</dbReference>
<dbReference type="AlphaFoldDB" id="A0A024GEQ5"/>
<comment type="caution">
    <text evidence="8">The sequence shown here is derived from an EMBL/GenBank/DDBJ whole genome shotgun (WGS) entry which is preliminary data.</text>
</comment>
<dbReference type="STRING" id="65357.A0A024GEQ5"/>
<dbReference type="PANTHER" id="PTHR42961:SF2">
    <property type="entry name" value="IRON-SULFUR PROTEIN NUBPL"/>
    <property type="match status" value="1"/>
</dbReference>
<dbReference type="InterPro" id="IPR027417">
    <property type="entry name" value="P-loop_NTPase"/>
</dbReference>
<evidence type="ECO:0000256" key="1">
    <source>
        <dbReference type="ARBA" id="ARBA00022723"/>
    </source>
</evidence>
<dbReference type="SUPFAM" id="SSF52540">
    <property type="entry name" value="P-loop containing nucleoside triphosphate hydrolases"/>
    <property type="match status" value="1"/>
</dbReference>